<evidence type="ECO:0000313" key="2">
    <source>
        <dbReference type="Proteomes" id="UP000828941"/>
    </source>
</evidence>
<dbReference type="EMBL" id="CM039434">
    <property type="protein sequence ID" value="KAI4323228.1"/>
    <property type="molecule type" value="Genomic_DNA"/>
</dbReference>
<gene>
    <name evidence="1" type="ORF">L6164_022851</name>
</gene>
<protein>
    <submittedName>
        <fullName evidence="1">Uncharacterized protein</fullName>
    </submittedName>
</protein>
<organism evidence="1 2">
    <name type="scientific">Bauhinia variegata</name>
    <name type="common">Purple orchid tree</name>
    <name type="synonym">Phanera variegata</name>
    <dbReference type="NCBI Taxonomy" id="167791"/>
    <lineage>
        <taxon>Eukaryota</taxon>
        <taxon>Viridiplantae</taxon>
        <taxon>Streptophyta</taxon>
        <taxon>Embryophyta</taxon>
        <taxon>Tracheophyta</taxon>
        <taxon>Spermatophyta</taxon>
        <taxon>Magnoliopsida</taxon>
        <taxon>eudicotyledons</taxon>
        <taxon>Gunneridae</taxon>
        <taxon>Pentapetalae</taxon>
        <taxon>rosids</taxon>
        <taxon>fabids</taxon>
        <taxon>Fabales</taxon>
        <taxon>Fabaceae</taxon>
        <taxon>Cercidoideae</taxon>
        <taxon>Cercideae</taxon>
        <taxon>Bauhiniinae</taxon>
        <taxon>Bauhinia</taxon>
    </lineage>
</organism>
<keyword evidence="2" id="KW-1185">Reference proteome</keyword>
<comment type="caution">
    <text evidence="1">The sequence shown here is derived from an EMBL/GenBank/DDBJ whole genome shotgun (WGS) entry which is preliminary data.</text>
</comment>
<dbReference type="Proteomes" id="UP000828941">
    <property type="component" value="Chromosome 9"/>
</dbReference>
<proteinExistence type="predicted"/>
<evidence type="ECO:0000313" key="1">
    <source>
        <dbReference type="EMBL" id="KAI4323228.1"/>
    </source>
</evidence>
<reference evidence="1 2" key="1">
    <citation type="journal article" date="2022" name="DNA Res.">
        <title>Chromosomal-level genome assembly of the orchid tree Bauhinia variegata (Leguminosae; Cercidoideae) supports the allotetraploid origin hypothesis of Bauhinia.</title>
        <authorList>
            <person name="Zhong Y."/>
            <person name="Chen Y."/>
            <person name="Zheng D."/>
            <person name="Pang J."/>
            <person name="Liu Y."/>
            <person name="Luo S."/>
            <person name="Meng S."/>
            <person name="Qian L."/>
            <person name="Wei D."/>
            <person name="Dai S."/>
            <person name="Zhou R."/>
        </authorList>
    </citation>
    <scope>NUCLEOTIDE SEQUENCE [LARGE SCALE GENOMIC DNA]</scope>
    <source>
        <strain evidence="1">BV-YZ2020</strain>
    </source>
</reference>
<name>A0ACB9MGY2_BAUVA</name>
<accession>A0ACB9MGY2</accession>
<sequence>MALSSYLNCDVLQALNQEMGIFHHPPHDKSFSQLAPTNLLLPHYSSGESFSLANTFFDNSYIDPFLNPELYLPCPPQSYECELPSIEDCNCNAVNYKQSRFLRCPKRQRSCYDNQYHPQEQYSSLDVAPANFFFDGFSPNPHCSFSSSEELLPELLFPAVPEFKAPALPPAGNCVGNIINDFEKTVSPQSIAARERRRKITEKTQELGKLVPNGNNMNTAEMFSAAAKYVKFLQAQVVVLQLINTLEEEDKEATTPIPSEDLKALLGSTSVQEKLYLEEKCFFPKQLVSSLTKDPQLQSKPSILKDLNQLIANNI</sequence>